<dbReference type="InterPro" id="IPR036636">
    <property type="entry name" value="COX7C/Cox8_sf"/>
</dbReference>
<reference evidence="14" key="2">
    <citation type="submission" date="2025-08" db="UniProtKB">
        <authorList>
            <consortium name="RefSeq"/>
        </authorList>
    </citation>
    <scope>IDENTIFICATION</scope>
    <source>
        <strain evidence="14">14028-0561.14</strain>
        <tissue evidence="14">Whole fly</tissue>
    </source>
</reference>
<dbReference type="RefSeq" id="XP_017020142.1">
    <property type="nucleotide sequence ID" value="XM_017164653.3"/>
</dbReference>
<accession>A0A6P4HVD3</accession>
<evidence type="ECO:0000256" key="9">
    <source>
        <dbReference type="ARBA" id="ARBA00023128"/>
    </source>
</evidence>
<comment type="similarity">
    <text evidence="3">Belongs to the cytochrome c oxidase VIIc family.</text>
</comment>
<proteinExistence type="inferred from homology"/>
<reference evidence="13" key="1">
    <citation type="submission" date="2025-05" db="UniProtKB">
        <authorList>
            <consortium name="RefSeq"/>
        </authorList>
    </citation>
    <scope>NUCLEOTIDE SEQUENCE [LARGE SCALE GENOMIC DNA]</scope>
    <source>
        <strain evidence="13">14028-0561.14</strain>
    </source>
</reference>
<sequence>MWPALRHPIRKVSGPLARQGHGYGGGCPGNNLPFGLDSPIRFTLFYTIAGVLGFGAPFLVVRHQMLRNVTDDEPKPQE</sequence>
<evidence type="ECO:0000256" key="1">
    <source>
        <dbReference type="ARBA" id="ARBA00004434"/>
    </source>
</evidence>
<keyword evidence="7" id="KW-0809">Transit peptide</keyword>
<protein>
    <recommendedName>
        <fullName evidence="4">Cytochrome c oxidase subunit 7C, mitochondrial</fullName>
    </recommendedName>
    <alternativeName>
        <fullName evidence="11">Cytochrome c oxidase polypeptide VIIc</fullName>
    </alternativeName>
</protein>
<dbReference type="GO" id="GO:0005743">
    <property type="term" value="C:mitochondrial inner membrane"/>
    <property type="evidence" value="ECO:0007669"/>
    <property type="project" value="UniProtKB-SubCell"/>
</dbReference>
<evidence type="ECO:0000313" key="13">
    <source>
        <dbReference type="Proteomes" id="UP001652661"/>
    </source>
</evidence>
<comment type="subcellular location">
    <subcellularLocation>
        <location evidence="1">Mitochondrion inner membrane</location>
        <topology evidence="1">Single-pass membrane protein</topology>
    </subcellularLocation>
</comment>
<dbReference type="OrthoDB" id="9974841at2759"/>
<organism evidence="13 14">
    <name type="scientific">Drosophila kikkawai</name>
    <name type="common">Fruit fly</name>
    <dbReference type="NCBI Taxonomy" id="30033"/>
    <lineage>
        <taxon>Eukaryota</taxon>
        <taxon>Metazoa</taxon>
        <taxon>Ecdysozoa</taxon>
        <taxon>Arthropoda</taxon>
        <taxon>Hexapoda</taxon>
        <taxon>Insecta</taxon>
        <taxon>Pterygota</taxon>
        <taxon>Neoptera</taxon>
        <taxon>Endopterygota</taxon>
        <taxon>Diptera</taxon>
        <taxon>Brachycera</taxon>
        <taxon>Muscomorpha</taxon>
        <taxon>Ephydroidea</taxon>
        <taxon>Drosophilidae</taxon>
        <taxon>Drosophila</taxon>
        <taxon>Sophophora</taxon>
    </lineage>
</organism>
<dbReference type="Gene3D" id="4.10.49.10">
    <property type="entry name" value="Cytochrome c oxidase subunit VIIc"/>
    <property type="match status" value="1"/>
</dbReference>
<evidence type="ECO:0000256" key="5">
    <source>
        <dbReference type="ARBA" id="ARBA00022692"/>
    </source>
</evidence>
<evidence type="ECO:0000256" key="8">
    <source>
        <dbReference type="ARBA" id="ARBA00022989"/>
    </source>
</evidence>
<dbReference type="FunFam" id="4.10.49.10:FF:000001">
    <property type="entry name" value="Cytochrome c oxidase subunit 7C"/>
    <property type="match status" value="1"/>
</dbReference>
<keyword evidence="9" id="KW-0496">Mitochondrion</keyword>
<dbReference type="Pfam" id="PF02935">
    <property type="entry name" value="COX7C"/>
    <property type="match status" value="1"/>
</dbReference>
<evidence type="ECO:0000256" key="3">
    <source>
        <dbReference type="ARBA" id="ARBA00010514"/>
    </source>
</evidence>
<name>A0A6P4HVD3_DROKI</name>
<keyword evidence="8 12" id="KW-1133">Transmembrane helix</keyword>
<evidence type="ECO:0000256" key="2">
    <source>
        <dbReference type="ARBA" id="ARBA00004673"/>
    </source>
</evidence>
<feature type="transmembrane region" description="Helical" evidence="12">
    <location>
        <begin position="40"/>
        <end position="61"/>
    </location>
</feature>
<keyword evidence="10 12" id="KW-0472">Membrane</keyword>
<evidence type="ECO:0000256" key="6">
    <source>
        <dbReference type="ARBA" id="ARBA00022792"/>
    </source>
</evidence>
<dbReference type="AlphaFoldDB" id="A0A6P4HVD3"/>
<keyword evidence="13" id="KW-1185">Reference proteome</keyword>
<dbReference type="GO" id="GO:0045277">
    <property type="term" value="C:respiratory chain complex IV"/>
    <property type="evidence" value="ECO:0007669"/>
    <property type="project" value="InterPro"/>
</dbReference>
<dbReference type="PANTHER" id="PTHR13313:SF0">
    <property type="entry name" value="CYTOCHROME C OXIDASE SUBUNIT 7C, MITOCHONDRIAL"/>
    <property type="match status" value="1"/>
</dbReference>
<dbReference type="GO" id="GO:0006123">
    <property type="term" value="P:mitochondrial electron transport, cytochrome c to oxygen"/>
    <property type="evidence" value="ECO:0007669"/>
    <property type="project" value="InterPro"/>
</dbReference>
<dbReference type="PANTHER" id="PTHR13313">
    <property type="entry name" value="CYTOCHROME C OXIDASE SUBUNIT VIIC"/>
    <property type="match status" value="1"/>
</dbReference>
<evidence type="ECO:0000313" key="14">
    <source>
        <dbReference type="RefSeq" id="XP_017020142.1"/>
    </source>
</evidence>
<dbReference type="Proteomes" id="UP001652661">
    <property type="component" value="Chromosome 2R"/>
</dbReference>
<dbReference type="UniPathway" id="UPA00705"/>
<keyword evidence="5 12" id="KW-0812">Transmembrane</keyword>
<dbReference type="InterPro" id="IPR004202">
    <property type="entry name" value="COX7C/Cox8"/>
</dbReference>
<dbReference type="SUPFAM" id="SSF81427">
    <property type="entry name" value="Mitochondrial cytochrome c oxidase subunit VIIc (aka VIIIa)"/>
    <property type="match status" value="1"/>
</dbReference>
<evidence type="ECO:0000256" key="12">
    <source>
        <dbReference type="SAM" id="Phobius"/>
    </source>
</evidence>
<evidence type="ECO:0000256" key="10">
    <source>
        <dbReference type="ARBA" id="ARBA00023136"/>
    </source>
</evidence>
<keyword evidence="6" id="KW-0999">Mitochondrion inner membrane</keyword>
<evidence type="ECO:0000256" key="4">
    <source>
        <dbReference type="ARBA" id="ARBA00017004"/>
    </source>
</evidence>
<gene>
    <name evidence="14" type="primary">COX7CL</name>
</gene>
<evidence type="ECO:0000256" key="11">
    <source>
        <dbReference type="ARBA" id="ARBA00031140"/>
    </source>
</evidence>
<comment type="pathway">
    <text evidence="2">Energy metabolism; oxidative phosphorylation.</text>
</comment>
<evidence type="ECO:0000256" key="7">
    <source>
        <dbReference type="ARBA" id="ARBA00022946"/>
    </source>
</evidence>